<dbReference type="OrthoDB" id="9778513at2"/>
<dbReference type="FunFam" id="3.30.420.40:FF:000217">
    <property type="entry name" value="2-hydroxyisocaproyl-CoA dehydratase activator"/>
    <property type="match status" value="1"/>
</dbReference>
<comment type="cofactor">
    <cofactor evidence="1">
        <name>[4Fe-4S] cluster</name>
        <dbReference type="ChEBI" id="CHEBI:49883"/>
    </cofactor>
</comment>
<dbReference type="Gene3D" id="3.30.420.40">
    <property type="match status" value="2"/>
</dbReference>
<dbReference type="Pfam" id="PF01869">
    <property type="entry name" value="BcrAD_BadFG"/>
    <property type="match status" value="1"/>
</dbReference>
<dbReference type="InterPro" id="IPR043129">
    <property type="entry name" value="ATPase_NBD"/>
</dbReference>
<dbReference type="InterPro" id="IPR002731">
    <property type="entry name" value="ATPase_BadF"/>
</dbReference>
<dbReference type="STRING" id="1121476.SAMN02745751_01716"/>
<dbReference type="InterPro" id="IPR051805">
    <property type="entry name" value="Dehydratase_Activator_Redct"/>
</dbReference>
<protein>
    <submittedName>
        <fullName evidence="7">Benzoyl-CoA reductase, bcr type, subunit D</fullName>
    </submittedName>
</protein>
<evidence type="ECO:0000256" key="4">
    <source>
        <dbReference type="ARBA" id="ARBA00023004"/>
    </source>
</evidence>
<keyword evidence="8" id="KW-1185">Reference proteome</keyword>
<feature type="domain" description="ATPase BadF/BadG/BcrA/BcrD type" evidence="6">
    <location>
        <begin position="5"/>
        <end position="252"/>
    </location>
</feature>
<gene>
    <name evidence="7" type="ORF">SAMN02745751_01716</name>
</gene>
<evidence type="ECO:0000313" key="7">
    <source>
        <dbReference type="EMBL" id="SHJ08239.1"/>
    </source>
</evidence>
<dbReference type="PANTHER" id="PTHR32329">
    <property type="entry name" value="BIFUNCTIONAL PROTEIN [INCLUDES 2-HYDROXYACYL-COA DEHYDRATASE (N-TER) AND ITS ACTIVATOR DOMAIN (C_TERM)-RELATED"/>
    <property type="match status" value="1"/>
</dbReference>
<organism evidence="7 8">
    <name type="scientific">Dethiosulfatibacter aminovorans DSM 17477</name>
    <dbReference type="NCBI Taxonomy" id="1121476"/>
    <lineage>
        <taxon>Bacteria</taxon>
        <taxon>Bacillati</taxon>
        <taxon>Bacillota</taxon>
        <taxon>Tissierellia</taxon>
        <taxon>Dethiosulfatibacter</taxon>
    </lineage>
</organism>
<reference evidence="7 8" key="1">
    <citation type="submission" date="2016-11" db="EMBL/GenBank/DDBJ databases">
        <authorList>
            <person name="Jaros S."/>
            <person name="Januszkiewicz K."/>
            <person name="Wedrychowicz H."/>
        </authorList>
    </citation>
    <scope>NUCLEOTIDE SEQUENCE [LARGE SCALE GENOMIC DNA]</scope>
    <source>
        <strain evidence="7 8">DSM 17477</strain>
    </source>
</reference>
<comment type="subunit">
    <text evidence="2">Homodimer.</text>
</comment>
<dbReference type="GO" id="GO:0046872">
    <property type="term" value="F:metal ion binding"/>
    <property type="evidence" value="ECO:0007669"/>
    <property type="project" value="UniProtKB-KW"/>
</dbReference>
<evidence type="ECO:0000256" key="3">
    <source>
        <dbReference type="ARBA" id="ARBA00022723"/>
    </source>
</evidence>
<sequence length="262" mass="27594">MYTMGIDIGSASSKAVILKDGKEIVSTAVAQVGTGSTGPRRVMAEVLEKANLTEKDIDKTVTTGYGRFSIDKADKQFSEISCHAKGIHFLVPTARTIIDIGGQDAKAIKLDKTGRVKQFFMNDKCAAGTGRFLDVMARILEVDLSEMGEYDSMADEPSVVSSTCTVFAESEVISQLSRGLKKQNIIAGVHNSTASKACSLAYRAGVEGDVVMCGGVAQNKGVVRAISDELGTDVIVAPNPQTTGALGAAIYAYEAAAEKKAI</sequence>
<evidence type="ECO:0000256" key="1">
    <source>
        <dbReference type="ARBA" id="ARBA00001966"/>
    </source>
</evidence>
<evidence type="ECO:0000256" key="5">
    <source>
        <dbReference type="ARBA" id="ARBA00023014"/>
    </source>
</evidence>
<dbReference type="EMBL" id="FQZL01000010">
    <property type="protein sequence ID" value="SHJ08239.1"/>
    <property type="molecule type" value="Genomic_DNA"/>
</dbReference>
<dbReference type="InterPro" id="IPR008275">
    <property type="entry name" value="CoA_E_activase_dom"/>
</dbReference>
<keyword evidence="4" id="KW-0408">Iron</keyword>
<proteinExistence type="predicted"/>
<dbReference type="Proteomes" id="UP000184052">
    <property type="component" value="Unassembled WGS sequence"/>
</dbReference>
<dbReference type="AlphaFoldDB" id="A0A1M6GE82"/>
<dbReference type="SUPFAM" id="SSF53067">
    <property type="entry name" value="Actin-like ATPase domain"/>
    <property type="match status" value="1"/>
</dbReference>
<evidence type="ECO:0000256" key="2">
    <source>
        <dbReference type="ARBA" id="ARBA00011738"/>
    </source>
</evidence>
<dbReference type="RefSeq" id="WP_073049171.1">
    <property type="nucleotide sequence ID" value="NZ_FQZL01000010.1"/>
</dbReference>
<accession>A0A1M6GE82</accession>
<keyword evidence="3" id="KW-0479">Metal-binding</keyword>
<dbReference type="GO" id="GO:0051536">
    <property type="term" value="F:iron-sulfur cluster binding"/>
    <property type="evidence" value="ECO:0007669"/>
    <property type="project" value="UniProtKB-KW"/>
</dbReference>
<dbReference type="PANTHER" id="PTHR32329:SF2">
    <property type="entry name" value="BIFUNCTIONAL PROTEIN [INCLUDES 2-HYDROXYACYL-COA DEHYDRATASE (N-TER) AND ITS ACTIVATOR DOMAIN (C_TERM)"/>
    <property type="match status" value="1"/>
</dbReference>
<dbReference type="NCBIfam" id="TIGR00241">
    <property type="entry name" value="CoA_E_activ"/>
    <property type="match status" value="1"/>
</dbReference>
<name>A0A1M6GE82_9FIRM</name>
<evidence type="ECO:0000259" key="6">
    <source>
        <dbReference type="Pfam" id="PF01869"/>
    </source>
</evidence>
<evidence type="ECO:0000313" key="8">
    <source>
        <dbReference type="Proteomes" id="UP000184052"/>
    </source>
</evidence>
<keyword evidence="5" id="KW-0411">Iron-sulfur</keyword>